<dbReference type="PROSITE" id="PS51740">
    <property type="entry name" value="SPOVT_ABRB"/>
    <property type="match status" value="2"/>
</dbReference>
<dbReference type="NCBIfam" id="TIGR00242">
    <property type="entry name" value="division/cell wall cluster transcriptional repressor MraZ"/>
    <property type="match status" value="1"/>
</dbReference>
<dbReference type="CDD" id="cd16320">
    <property type="entry name" value="MraZ_N"/>
    <property type="match status" value="1"/>
</dbReference>
<comment type="subunit">
    <text evidence="7">Forms oligomers.</text>
</comment>
<dbReference type="InterPro" id="IPR035644">
    <property type="entry name" value="MraZ_C"/>
</dbReference>
<protein>
    <recommendedName>
        <fullName evidence="1 7">Transcriptional regulator MraZ</fullName>
    </recommendedName>
</protein>
<name>A0A4R5N9C2_9LACO</name>
<dbReference type="GO" id="GO:0000976">
    <property type="term" value="F:transcription cis-regulatory region binding"/>
    <property type="evidence" value="ECO:0007669"/>
    <property type="project" value="TreeGrafter"/>
</dbReference>
<dbReference type="STRING" id="907931.GCA_000165675_00927"/>
<dbReference type="GO" id="GO:0005737">
    <property type="term" value="C:cytoplasm"/>
    <property type="evidence" value="ECO:0007669"/>
    <property type="project" value="UniProtKB-UniRule"/>
</dbReference>
<dbReference type="GO" id="GO:2000143">
    <property type="term" value="P:negative regulation of DNA-templated transcription initiation"/>
    <property type="evidence" value="ECO:0007669"/>
    <property type="project" value="TreeGrafter"/>
</dbReference>
<comment type="caution">
    <text evidence="9">The sequence shown here is derived from an EMBL/GenBank/DDBJ whole genome shotgun (WGS) entry which is preliminary data.</text>
</comment>
<keyword evidence="6 7" id="KW-0804">Transcription</keyword>
<keyword evidence="2 7" id="KW-0963">Cytoplasm</keyword>
<dbReference type="SUPFAM" id="SSF89447">
    <property type="entry name" value="AbrB/MazE/MraZ-like"/>
    <property type="match status" value="1"/>
</dbReference>
<dbReference type="EMBL" id="PUFI01000014">
    <property type="protein sequence ID" value="TDG68104.1"/>
    <property type="molecule type" value="Genomic_DNA"/>
</dbReference>
<dbReference type="InterPro" id="IPR020603">
    <property type="entry name" value="MraZ_dom"/>
</dbReference>
<dbReference type="RefSeq" id="WP_010007750.1">
    <property type="nucleotide sequence ID" value="NZ_JAGYGP010000001.1"/>
</dbReference>
<dbReference type="InterPro" id="IPR003444">
    <property type="entry name" value="MraZ"/>
</dbReference>
<keyword evidence="5 7" id="KW-0238">DNA-binding</keyword>
<feature type="domain" description="SpoVT-AbrB" evidence="8">
    <location>
        <begin position="76"/>
        <end position="119"/>
    </location>
</feature>
<dbReference type="InterPro" id="IPR035642">
    <property type="entry name" value="MraZ_N"/>
</dbReference>
<dbReference type="Pfam" id="PF02381">
    <property type="entry name" value="MraZ"/>
    <property type="match status" value="2"/>
</dbReference>
<sequence>MFMGEYQHTLDTKGRLIIPAKFRNQLGEKFIITRWLDRSLRGMPIELWHELEAQLNALPAGKSDARKFRALVFAGAMAAEFDKQGRILLPANLKGYADLTKDVAVTGNGDSFQIWNAQHWLEYQREAEANFDSIAEDLSDFDF</sequence>
<feature type="domain" description="SpoVT-AbrB" evidence="8">
    <location>
        <begin position="5"/>
        <end position="52"/>
    </location>
</feature>
<dbReference type="Gene3D" id="3.40.1550.20">
    <property type="entry name" value="Transcriptional regulator MraZ domain"/>
    <property type="match status" value="1"/>
</dbReference>
<keyword evidence="10" id="KW-1185">Reference proteome</keyword>
<evidence type="ECO:0000256" key="3">
    <source>
        <dbReference type="ARBA" id="ARBA00022737"/>
    </source>
</evidence>
<organism evidence="9 10">
    <name type="scientific">Leuconostoc fallax</name>
    <dbReference type="NCBI Taxonomy" id="1251"/>
    <lineage>
        <taxon>Bacteria</taxon>
        <taxon>Bacillati</taxon>
        <taxon>Bacillota</taxon>
        <taxon>Bacilli</taxon>
        <taxon>Lactobacillales</taxon>
        <taxon>Lactobacillaceae</taxon>
        <taxon>Leuconostoc</taxon>
    </lineage>
</organism>
<evidence type="ECO:0000256" key="4">
    <source>
        <dbReference type="ARBA" id="ARBA00023015"/>
    </source>
</evidence>
<evidence type="ECO:0000256" key="6">
    <source>
        <dbReference type="ARBA" id="ARBA00023163"/>
    </source>
</evidence>
<evidence type="ECO:0000256" key="1">
    <source>
        <dbReference type="ARBA" id="ARBA00013860"/>
    </source>
</evidence>
<evidence type="ECO:0000256" key="7">
    <source>
        <dbReference type="HAMAP-Rule" id="MF_01008"/>
    </source>
</evidence>
<dbReference type="InterPro" id="IPR007159">
    <property type="entry name" value="SpoVT-AbrB_dom"/>
</dbReference>
<evidence type="ECO:0000313" key="10">
    <source>
        <dbReference type="Proteomes" id="UP000295681"/>
    </source>
</evidence>
<evidence type="ECO:0000313" key="9">
    <source>
        <dbReference type="EMBL" id="TDG68104.1"/>
    </source>
</evidence>
<dbReference type="GO" id="GO:0009295">
    <property type="term" value="C:nucleoid"/>
    <property type="evidence" value="ECO:0007669"/>
    <property type="project" value="UniProtKB-SubCell"/>
</dbReference>
<evidence type="ECO:0000256" key="2">
    <source>
        <dbReference type="ARBA" id="ARBA00022490"/>
    </source>
</evidence>
<dbReference type="PANTHER" id="PTHR34701">
    <property type="entry name" value="TRANSCRIPTIONAL REGULATOR MRAZ"/>
    <property type="match status" value="1"/>
</dbReference>
<keyword evidence="3" id="KW-0677">Repeat</keyword>
<dbReference type="CDD" id="cd16321">
    <property type="entry name" value="MraZ_C"/>
    <property type="match status" value="1"/>
</dbReference>
<gene>
    <name evidence="7" type="primary">mraZ</name>
    <name evidence="9" type="ORF">C5L23_000410</name>
</gene>
<dbReference type="HAMAP" id="MF_01008">
    <property type="entry name" value="MraZ"/>
    <property type="match status" value="1"/>
</dbReference>
<dbReference type="Proteomes" id="UP000295681">
    <property type="component" value="Unassembled WGS sequence"/>
</dbReference>
<evidence type="ECO:0000259" key="8">
    <source>
        <dbReference type="PROSITE" id="PS51740"/>
    </source>
</evidence>
<dbReference type="GO" id="GO:0003700">
    <property type="term" value="F:DNA-binding transcription factor activity"/>
    <property type="evidence" value="ECO:0007669"/>
    <property type="project" value="UniProtKB-UniRule"/>
</dbReference>
<comment type="similarity">
    <text evidence="7">Belongs to the MraZ family.</text>
</comment>
<evidence type="ECO:0000256" key="5">
    <source>
        <dbReference type="ARBA" id="ARBA00023125"/>
    </source>
</evidence>
<accession>A0A4R5N9C2</accession>
<proteinExistence type="inferred from homology"/>
<dbReference type="InterPro" id="IPR037914">
    <property type="entry name" value="SpoVT-AbrB_sf"/>
</dbReference>
<dbReference type="PANTHER" id="PTHR34701:SF1">
    <property type="entry name" value="TRANSCRIPTIONAL REGULATOR MRAZ"/>
    <property type="match status" value="1"/>
</dbReference>
<keyword evidence="4 7" id="KW-0805">Transcription regulation</keyword>
<comment type="subcellular location">
    <subcellularLocation>
        <location evidence="7">Cytoplasm</location>
        <location evidence="7">Nucleoid</location>
    </subcellularLocation>
</comment>
<reference evidence="9 10" key="1">
    <citation type="journal article" date="2019" name="Appl. Microbiol. Biotechnol.">
        <title>Uncovering carbohydrate metabolism through a genotype-phenotype association study of 56 lactic acid bacteria genomes.</title>
        <authorList>
            <person name="Buron-Moles G."/>
            <person name="Chailyan A."/>
            <person name="Dolejs I."/>
            <person name="Forster J."/>
            <person name="Miks M.H."/>
        </authorList>
    </citation>
    <scope>NUCLEOTIDE SEQUENCE [LARGE SCALE GENOMIC DNA]</scope>
    <source>
        <strain evidence="9 10">ATCC 700006</strain>
    </source>
</reference>
<dbReference type="InterPro" id="IPR038619">
    <property type="entry name" value="MraZ_sf"/>
</dbReference>
<dbReference type="AlphaFoldDB" id="A0A4R5N9C2"/>